<reference evidence="1" key="1">
    <citation type="submission" date="2023-09" db="EMBL/GenBank/DDBJ databases">
        <title>Acinetobacter soli.</title>
        <authorList>
            <person name="Kim B."/>
            <person name="Kim D."/>
            <person name="Park D."/>
        </authorList>
    </citation>
    <scope>NUCLEOTIDE SEQUENCE</scope>
    <source>
        <strain evidence="1">2023.05</strain>
    </source>
</reference>
<dbReference type="AlphaFoldDB" id="A0AB38YXE2"/>
<protein>
    <recommendedName>
        <fullName evidence="3">Immunity protein 43 domain-containing protein</fullName>
    </recommendedName>
</protein>
<sequence length="232" mass="27355">MYKNKIELLASANWTQVNWNLSWQSIIELSELLPKLGQKYEITLQDSEAEHTCNGIYHVLWYPPHSELNGLDDRPTEVLKAYVLQVELIQGEWIKNEYGFQNERKFSAKIISIYRVFEALSQLSVSNDEKLEGYFNINGSRISYYEWDNYLYLTQSAEYVKDEFLFVNGEMGYSLIFINNWVSYSYQCEVCKIELNIRQNKFIKKLLKSSEKLKPTSQIFVADHQVQGALYY</sequence>
<dbReference type="Proteomes" id="UP001256400">
    <property type="component" value="Chromosome"/>
</dbReference>
<gene>
    <name evidence="1" type="ORF">RHP80_00920</name>
</gene>
<evidence type="ECO:0000313" key="1">
    <source>
        <dbReference type="EMBL" id="WND05766.1"/>
    </source>
</evidence>
<dbReference type="EMBL" id="CP134206">
    <property type="protein sequence ID" value="WND05766.1"/>
    <property type="molecule type" value="Genomic_DNA"/>
</dbReference>
<accession>A0AB38YXE2</accession>
<evidence type="ECO:0008006" key="3">
    <source>
        <dbReference type="Google" id="ProtNLM"/>
    </source>
</evidence>
<dbReference type="RefSeq" id="WP_055415782.1">
    <property type="nucleotide sequence ID" value="NZ_BKLW01000005.1"/>
</dbReference>
<evidence type="ECO:0000313" key="2">
    <source>
        <dbReference type="Proteomes" id="UP001256400"/>
    </source>
</evidence>
<name>A0AB38YXE2_9GAMM</name>
<organism evidence="1 2">
    <name type="scientific">Acinetobacter soli</name>
    <dbReference type="NCBI Taxonomy" id="487316"/>
    <lineage>
        <taxon>Bacteria</taxon>
        <taxon>Pseudomonadati</taxon>
        <taxon>Pseudomonadota</taxon>
        <taxon>Gammaproteobacteria</taxon>
        <taxon>Moraxellales</taxon>
        <taxon>Moraxellaceae</taxon>
        <taxon>Acinetobacter</taxon>
    </lineage>
</organism>
<proteinExistence type="predicted"/>